<evidence type="ECO:0000256" key="5">
    <source>
        <dbReference type="ARBA" id="ARBA00033748"/>
    </source>
</evidence>
<dbReference type="EMBL" id="QHLY01000003">
    <property type="protein sequence ID" value="PXA73229.1"/>
    <property type="molecule type" value="Genomic_DNA"/>
</dbReference>
<dbReference type="InterPro" id="IPR051260">
    <property type="entry name" value="Diverse_substr_monoxygenases"/>
</dbReference>
<feature type="binding site" evidence="6">
    <location>
        <position position="56"/>
    </location>
    <ligand>
        <name>FMN</name>
        <dbReference type="ChEBI" id="CHEBI:58210"/>
    </ligand>
</feature>
<dbReference type="Proteomes" id="UP000246722">
    <property type="component" value="Unassembled WGS sequence"/>
</dbReference>
<evidence type="ECO:0000256" key="1">
    <source>
        <dbReference type="ARBA" id="ARBA00022630"/>
    </source>
</evidence>
<feature type="binding site" evidence="6">
    <location>
        <position position="156"/>
    </location>
    <ligand>
        <name>FMN</name>
        <dbReference type="ChEBI" id="CHEBI:58210"/>
    </ligand>
</feature>
<keyword evidence="2 6" id="KW-0288">FMN</keyword>
<comment type="similarity">
    <text evidence="5">Belongs to the NtaA/SnaA/DszA monooxygenase family.</text>
</comment>
<name>A0A318A4C5_9MICO</name>
<keyword evidence="4 8" id="KW-0503">Monooxygenase</keyword>
<dbReference type="NCBIfam" id="TIGR03860">
    <property type="entry name" value="FMN_nitrolo"/>
    <property type="match status" value="1"/>
</dbReference>
<dbReference type="GO" id="GO:0016705">
    <property type="term" value="F:oxidoreductase activity, acting on paired donors, with incorporation or reduction of molecular oxygen"/>
    <property type="evidence" value="ECO:0007669"/>
    <property type="project" value="InterPro"/>
</dbReference>
<feature type="binding site" evidence="6">
    <location>
        <position position="102"/>
    </location>
    <ligand>
        <name>FMN</name>
        <dbReference type="ChEBI" id="CHEBI:58210"/>
    </ligand>
</feature>
<sequence>MVNPFHLGWFMSGSTAQGWASPWSGDIASTWGSGAFHVRAAQLLERAKLDFILWEDLYYIPHHWQGKTDIYVENAISTPRLDTLTMTTFVAAQTSKIGLIATVPNFAYHPYALARLFSSIDSLSGGRAGWNVVTGTTNQALRNFGHEGLGETEDRYEKAGEYVDLMKAIWNTWEEDAIIADESTGRFADPAKVHKLKFEGKHYSFDGSPLVSGRSPQGIPAIAQAGASAPGRRLAAAHSDVIVGVAQSVAGMKQYREDVRNTMIELGRDPDDCKVLFLITPMLADTQEEAELKRANVHRQAEERVEIELADIGKRMDIDLSVLPMDTPLTEELLAGLHTTGHISYLAKFVKSAGGRTLREMAVESYIRMNWSEIDLYGTVETVADRMEEIMAEVGGDGFLFSQGNGNHTTRYMVEVAEGLVPELQRRGLARREYTSSTLKGHLQEF</sequence>
<organism evidence="8 9">
    <name type="scientific">Cryobacterium arcticum</name>
    <dbReference type="NCBI Taxonomy" id="670052"/>
    <lineage>
        <taxon>Bacteria</taxon>
        <taxon>Bacillati</taxon>
        <taxon>Actinomycetota</taxon>
        <taxon>Actinomycetes</taxon>
        <taxon>Micrococcales</taxon>
        <taxon>Microbacteriaceae</taxon>
        <taxon>Cryobacterium</taxon>
    </lineage>
</organism>
<dbReference type="PIRSF" id="PIRSF000337">
    <property type="entry name" value="NTA_MOA"/>
    <property type="match status" value="1"/>
</dbReference>
<comment type="caution">
    <text evidence="8">The sequence shown here is derived from an EMBL/GenBank/DDBJ whole genome shotgun (WGS) entry which is preliminary data.</text>
</comment>
<feature type="binding site" evidence="6">
    <location>
        <position position="228"/>
    </location>
    <ligand>
        <name>FMN</name>
        <dbReference type="ChEBI" id="CHEBI:58210"/>
    </ligand>
</feature>
<accession>A0A318A4C5</accession>
<evidence type="ECO:0000259" key="7">
    <source>
        <dbReference type="Pfam" id="PF00296"/>
    </source>
</evidence>
<evidence type="ECO:0000256" key="6">
    <source>
        <dbReference type="PIRSR" id="PIRSR000337-1"/>
    </source>
</evidence>
<keyword evidence="3" id="KW-0560">Oxidoreductase</keyword>
<dbReference type="InterPro" id="IPR036661">
    <property type="entry name" value="Luciferase-like_sf"/>
</dbReference>
<dbReference type="Gene3D" id="3.20.20.30">
    <property type="entry name" value="Luciferase-like domain"/>
    <property type="match status" value="1"/>
</dbReference>
<dbReference type="InterPro" id="IPR016215">
    <property type="entry name" value="NTA_MOA"/>
</dbReference>
<dbReference type="PANTHER" id="PTHR30011:SF16">
    <property type="entry name" value="C2H2 FINGER DOMAIN TRANSCRIPTION FACTOR (EUROFUNG)-RELATED"/>
    <property type="match status" value="1"/>
</dbReference>
<keyword evidence="9" id="KW-1185">Reference proteome</keyword>
<gene>
    <name evidence="8" type="ORF">CTB96_00245</name>
</gene>
<evidence type="ECO:0000256" key="2">
    <source>
        <dbReference type="ARBA" id="ARBA00022643"/>
    </source>
</evidence>
<reference evidence="8 9" key="1">
    <citation type="submission" date="2018-05" db="EMBL/GenBank/DDBJ databases">
        <title>Genetic diversity of glacier-inhabiting Cryobacterium bacteria in China and description of Cryobacterium mengkeensis sp. nov. and Arthrobacter glacialis sp. nov.</title>
        <authorList>
            <person name="Liu Q."/>
            <person name="Xin Y.-H."/>
        </authorList>
    </citation>
    <scope>NUCLEOTIDE SEQUENCE [LARGE SCALE GENOMIC DNA]</scope>
    <source>
        <strain evidence="8 9">SK-1</strain>
    </source>
</reference>
<evidence type="ECO:0000256" key="4">
    <source>
        <dbReference type="ARBA" id="ARBA00023033"/>
    </source>
</evidence>
<proteinExistence type="inferred from homology"/>
<dbReference type="SUPFAM" id="SSF51679">
    <property type="entry name" value="Bacterial luciferase-like"/>
    <property type="match status" value="1"/>
</dbReference>
<dbReference type="PANTHER" id="PTHR30011">
    <property type="entry name" value="ALKANESULFONATE MONOOXYGENASE-RELATED"/>
    <property type="match status" value="1"/>
</dbReference>
<dbReference type="RefSeq" id="WP_110124907.1">
    <property type="nucleotide sequence ID" value="NZ_QHLY01000003.1"/>
</dbReference>
<dbReference type="Pfam" id="PF00296">
    <property type="entry name" value="Bac_luciferase"/>
    <property type="match status" value="1"/>
</dbReference>
<feature type="domain" description="Luciferase-like" evidence="7">
    <location>
        <begin position="34"/>
        <end position="396"/>
    </location>
</feature>
<dbReference type="GO" id="GO:0004497">
    <property type="term" value="F:monooxygenase activity"/>
    <property type="evidence" value="ECO:0007669"/>
    <property type="project" value="UniProtKB-KW"/>
</dbReference>
<dbReference type="OrthoDB" id="3265338at2"/>
<evidence type="ECO:0000256" key="3">
    <source>
        <dbReference type="ARBA" id="ARBA00023002"/>
    </source>
</evidence>
<evidence type="ECO:0000313" key="8">
    <source>
        <dbReference type="EMBL" id="PXA73229.1"/>
    </source>
</evidence>
<dbReference type="InterPro" id="IPR011251">
    <property type="entry name" value="Luciferase-like_dom"/>
</dbReference>
<evidence type="ECO:0000313" key="9">
    <source>
        <dbReference type="Proteomes" id="UP000246722"/>
    </source>
</evidence>
<keyword evidence="1 6" id="KW-0285">Flavoprotein</keyword>
<protein>
    <submittedName>
        <fullName evidence="8">FMNH2-dependent monooxygenase</fullName>
    </submittedName>
</protein>
<dbReference type="AlphaFoldDB" id="A0A318A4C5"/>